<reference evidence="3" key="1">
    <citation type="submission" date="2011-02" db="EMBL/GenBank/DDBJ databases">
        <title>The complete genome of Planctomyces brasiliensis DSM 5305.</title>
        <authorList>
            <person name="Lucas S."/>
            <person name="Copeland A."/>
            <person name="Lapidus A."/>
            <person name="Bruce D."/>
            <person name="Goodwin L."/>
            <person name="Pitluck S."/>
            <person name="Kyrpides N."/>
            <person name="Mavromatis K."/>
            <person name="Pagani I."/>
            <person name="Ivanova N."/>
            <person name="Ovchinnikova G."/>
            <person name="Lu M."/>
            <person name="Detter J.C."/>
            <person name="Han C."/>
            <person name="Land M."/>
            <person name="Hauser L."/>
            <person name="Markowitz V."/>
            <person name="Cheng J.-F."/>
            <person name="Hugenholtz P."/>
            <person name="Woyke T."/>
            <person name="Wu D."/>
            <person name="Tindall B."/>
            <person name="Pomrenke H.G."/>
            <person name="Brambilla E."/>
            <person name="Klenk H.-P."/>
            <person name="Eisen J.A."/>
        </authorList>
    </citation>
    <scope>NUCLEOTIDE SEQUENCE [LARGE SCALE GENOMIC DNA]</scope>
    <source>
        <strain evidence="3">ATCC 49424 / DSM 5305 / JCM 21570 / NBRC 103401 / IFAM 1448</strain>
    </source>
</reference>
<evidence type="ECO:0000256" key="1">
    <source>
        <dbReference type="SAM" id="Phobius"/>
    </source>
</evidence>
<dbReference type="Proteomes" id="UP000006860">
    <property type="component" value="Chromosome"/>
</dbReference>
<organism evidence="2 3">
    <name type="scientific">Rubinisphaera brasiliensis (strain ATCC 49424 / DSM 5305 / JCM 21570 / IAM 15109 / NBRC 103401 / IFAM 1448)</name>
    <name type="common">Planctomyces brasiliensis</name>
    <dbReference type="NCBI Taxonomy" id="756272"/>
    <lineage>
        <taxon>Bacteria</taxon>
        <taxon>Pseudomonadati</taxon>
        <taxon>Planctomycetota</taxon>
        <taxon>Planctomycetia</taxon>
        <taxon>Planctomycetales</taxon>
        <taxon>Planctomycetaceae</taxon>
        <taxon>Rubinisphaera</taxon>
    </lineage>
</organism>
<dbReference type="HOGENOM" id="CLU_852291_0_0_0"/>
<keyword evidence="1" id="KW-0472">Membrane</keyword>
<dbReference type="STRING" id="756272.Plabr_0166"/>
<feature type="transmembrane region" description="Helical" evidence="1">
    <location>
        <begin position="12"/>
        <end position="32"/>
    </location>
</feature>
<dbReference type="EMBL" id="CP002546">
    <property type="protein sequence ID" value="ADY57796.1"/>
    <property type="molecule type" value="Genomic_DNA"/>
</dbReference>
<dbReference type="AlphaFoldDB" id="F0SNG2"/>
<accession>F0SNG2</accession>
<sequence length="326" mass="36058">MPSAIVGNLGKAVIAAAIALSAAYYSVHMVGLSDDLSPSYRWSVARYDDSGHVIVSAPEEGLFRLYLLDTSTMQLSKHLESREKHVYLPCFHDKTNTLACIEEDPLSGAQCILLYRTGETPNLRRLGAGGYQFSSLAWTPSGKLVASAPTFNDLAASLEIFLCDISKDPVELKRLTNNDQIEHVTGSETNGEECVYISRHEKERFAPSFLSLQIESEDEVQLGHGFVFDVNSSGGTLLTSGGGLGRHSLLLESQIDSWKQVHELDRLPDSYVADACYAGNGRVVSLVYTGNRDVYCEIYHKNSNSVELRKQIFSFDPEAEVYKRFD</sequence>
<name>F0SNG2_RUBBR</name>
<evidence type="ECO:0000313" key="2">
    <source>
        <dbReference type="EMBL" id="ADY57796.1"/>
    </source>
</evidence>
<protein>
    <submittedName>
        <fullName evidence="2">Uncharacterized protein</fullName>
    </submittedName>
</protein>
<dbReference type="RefSeq" id="WP_013626540.1">
    <property type="nucleotide sequence ID" value="NC_015174.1"/>
</dbReference>
<proteinExistence type="predicted"/>
<dbReference type="SUPFAM" id="SSF82171">
    <property type="entry name" value="DPP6 N-terminal domain-like"/>
    <property type="match status" value="1"/>
</dbReference>
<dbReference type="KEGG" id="pbs:Plabr_0166"/>
<gene>
    <name evidence="2" type="ordered locus">Plabr_0166</name>
</gene>
<evidence type="ECO:0000313" key="3">
    <source>
        <dbReference type="Proteomes" id="UP000006860"/>
    </source>
</evidence>
<dbReference type="Gene3D" id="2.130.10.10">
    <property type="entry name" value="YVTN repeat-like/Quinoprotein amine dehydrogenase"/>
    <property type="match status" value="1"/>
</dbReference>
<keyword evidence="1" id="KW-1133">Transmembrane helix</keyword>
<dbReference type="InterPro" id="IPR015943">
    <property type="entry name" value="WD40/YVTN_repeat-like_dom_sf"/>
</dbReference>
<keyword evidence="1" id="KW-0812">Transmembrane</keyword>
<keyword evidence="3" id="KW-1185">Reference proteome</keyword>